<name>A0ABN9T9L5_9DINO</name>
<dbReference type="Gene3D" id="1.20.120.1630">
    <property type="match status" value="1"/>
</dbReference>
<dbReference type="PROSITE" id="PS50244">
    <property type="entry name" value="S5A_REDUCTASE"/>
    <property type="match status" value="1"/>
</dbReference>
<evidence type="ECO:0000256" key="2">
    <source>
        <dbReference type="ARBA" id="ARBA00007742"/>
    </source>
</evidence>
<keyword evidence="3 6" id="KW-0812">Transmembrane</keyword>
<feature type="domain" description="3-oxo-5-alpha-steroid 4-dehydrogenase C-terminal" evidence="7">
    <location>
        <begin position="32"/>
        <end position="177"/>
    </location>
</feature>
<keyword evidence="9" id="KW-1185">Reference proteome</keyword>
<feature type="transmembrane region" description="Helical" evidence="6">
    <location>
        <begin position="67"/>
        <end position="84"/>
    </location>
</feature>
<keyword evidence="5 6" id="KW-0472">Membrane</keyword>
<organism evidence="8 9">
    <name type="scientific">Prorocentrum cordatum</name>
    <dbReference type="NCBI Taxonomy" id="2364126"/>
    <lineage>
        <taxon>Eukaryota</taxon>
        <taxon>Sar</taxon>
        <taxon>Alveolata</taxon>
        <taxon>Dinophyceae</taxon>
        <taxon>Prorocentrales</taxon>
        <taxon>Prorocentraceae</taxon>
        <taxon>Prorocentrum</taxon>
    </lineage>
</organism>
<evidence type="ECO:0000256" key="1">
    <source>
        <dbReference type="ARBA" id="ARBA00004141"/>
    </source>
</evidence>
<dbReference type="EMBL" id="CAUYUJ010014486">
    <property type="protein sequence ID" value="CAK0841859.1"/>
    <property type="molecule type" value="Genomic_DNA"/>
</dbReference>
<evidence type="ECO:0000256" key="4">
    <source>
        <dbReference type="ARBA" id="ARBA00022989"/>
    </source>
</evidence>
<protein>
    <recommendedName>
        <fullName evidence="7">3-oxo-5-alpha-steroid 4-dehydrogenase C-terminal domain-containing protein</fullName>
    </recommendedName>
</protein>
<feature type="transmembrane region" description="Helical" evidence="6">
    <location>
        <begin position="119"/>
        <end position="140"/>
    </location>
</feature>
<evidence type="ECO:0000259" key="7">
    <source>
        <dbReference type="Pfam" id="PF02544"/>
    </source>
</evidence>
<gene>
    <name evidence="8" type="ORF">PCOR1329_LOCUS36936</name>
</gene>
<sequence length="177" mass="20216">MCAHYCYRGWIYPCLLRPHPGASSNFSLVPALGGSLVTVTHGYLNAAWFAEHGKHLRSRSWLRDPRFVAGALLYLSGFACLVYHDHLMVHLRDGPGPRYRIPRGGLFEYATQAVYFCELWTWLGFFLLSWGPNGAFIFLVSLSNLVPRARATHAWYLERFGDEYAALGRSYLVPMLW</sequence>
<reference evidence="8" key="1">
    <citation type="submission" date="2023-10" db="EMBL/GenBank/DDBJ databases">
        <authorList>
            <person name="Chen Y."/>
            <person name="Shah S."/>
            <person name="Dougan E. K."/>
            <person name="Thang M."/>
            <person name="Chan C."/>
        </authorList>
    </citation>
    <scope>NUCLEOTIDE SEQUENCE [LARGE SCALE GENOMIC DNA]</scope>
</reference>
<proteinExistence type="inferred from homology"/>
<evidence type="ECO:0000313" key="8">
    <source>
        <dbReference type="EMBL" id="CAK0841859.1"/>
    </source>
</evidence>
<evidence type="ECO:0000313" key="9">
    <source>
        <dbReference type="Proteomes" id="UP001189429"/>
    </source>
</evidence>
<dbReference type="PANTHER" id="PTHR10556">
    <property type="entry name" value="3-OXO-5-ALPHA-STEROID 4-DEHYDROGENASE"/>
    <property type="match status" value="1"/>
</dbReference>
<dbReference type="Pfam" id="PF02544">
    <property type="entry name" value="Steroid_dh"/>
    <property type="match status" value="1"/>
</dbReference>
<dbReference type="InterPro" id="IPR001104">
    <property type="entry name" value="3-oxo-5_a-steroid_4-DH_C"/>
</dbReference>
<accession>A0ABN9T9L5</accession>
<dbReference type="InterPro" id="IPR039357">
    <property type="entry name" value="SRD5A/TECR"/>
</dbReference>
<comment type="caution">
    <text evidence="8">The sequence shown here is derived from an EMBL/GenBank/DDBJ whole genome shotgun (WGS) entry which is preliminary data.</text>
</comment>
<comment type="subcellular location">
    <subcellularLocation>
        <location evidence="1">Membrane</location>
        <topology evidence="1">Multi-pass membrane protein</topology>
    </subcellularLocation>
</comment>
<evidence type="ECO:0000256" key="5">
    <source>
        <dbReference type="ARBA" id="ARBA00023136"/>
    </source>
</evidence>
<evidence type="ECO:0000256" key="6">
    <source>
        <dbReference type="SAM" id="Phobius"/>
    </source>
</evidence>
<keyword evidence="4 6" id="KW-1133">Transmembrane helix</keyword>
<dbReference type="PANTHER" id="PTHR10556:SF43">
    <property type="entry name" value="STEROID 5-ALPHA-REDUCTASE DET2"/>
    <property type="match status" value="1"/>
</dbReference>
<evidence type="ECO:0000256" key="3">
    <source>
        <dbReference type="ARBA" id="ARBA00022692"/>
    </source>
</evidence>
<dbReference type="Proteomes" id="UP001189429">
    <property type="component" value="Unassembled WGS sequence"/>
</dbReference>
<comment type="similarity">
    <text evidence="2">Belongs to the steroid 5-alpha reductase family.</text>
</comment>